<evidence type="ECO:0000313" key="1">
    <source>
        <dbReference type="EMBL" id="CAH6636019.1"/>
    </source>
</evidence>
<accession>A0ABN8T9E3</accession>
<name>A0ABN8T9E3_9ENTR</name>
<dbReference type="EMBL" id="CALSBS010000002">
    <property type="protein sequence ID" value="CAH6636019.1"/>
    <property type="molecule type" value="Genomic_DNA"/>
</dbReference>
<keyword evidence="2" id="KW-1185">Reference proteome</keyword>
<dbReference type="Pfam" id="PF24233">
    <property type="entry name" value="DUF7446"/>
    <property type="match status" value="1"/>
</dbReference>
<proteinExistence type="predicted"/>
<protein>
    <submittedName>
        <fullName evidence="1">Hypothetical phage protein</fullName>
    </submittedName>
</protein>
<comment type="caution">
    <text evidence="1">The sequence shown here is derived from an EMBL/GenBank/DDBJ whole genome shotgun (WGS) entry which is preliminary data.</text>
</comment>
<gene>
    <name evidence="1" type="ORF">FBBNIHIM_04220</name>
</gene>
<evidence type="ECO:0000313" key="2">
    <source>
        <dbReference type="Proteomes" id="UP001152651"/>
    </source>
</evidence>
<sequence>MAKTIKMIGSSPLTGTIYEGRLNPEKSCWVGNKTDVTDMVLRATVDHLTVVKKEYAFPLRDGKVAVLSLEIHDEMPERFNGGTEHGS</sequence>
<organism evidence="1 2">
    <name type="scientific">Pseudocitrobacter vendiensis</name>
    <dbReference type="NCBI Taxonomy" id="2488306"/>
    <lineage>
        <taxon>Bacteria</taxon>
        <taxon>Pseudomonadati</taxon>
        <taxon>Pseudomonadota</taxon>
        <taxon>Gammaproteobacteria</taxon>
        <taxon>Enterobacterales</taxon>
        <taxon>Enterobacteriaceae</taxon>
        <taxon>Pseudocitrobacter</taxon>
    </lineage>
</organism>
<reference evidence="1" key="1">
    <citation type="submission" date="2022-05" db="EMBL/GenBank/DDBJ databases">
        <authorList>
            <person name="Blom J."/>
        </authorList>
    </citation>
    <scope>NUCLEOTIDE SEQUENCE</scope>
    <source>
        <strain evidence="1">Type strain: CPO20170097</strain>
    </source>
</reference>
<dbReference type="RefSeq" id="WP_253897052.1">
    <property type="nucleotide sequence ID" value="NZ_CALSBS010000002.1"/>
</dbReference>
<dbReference type="Proteomes" id="UP001152651">
    <property type="component" value="Unassembled WGS sequence"/>
</dbReference>
<dbReference type="InterPro" id="IPR055869">
    <property type="entry name" value="DUF7446"/>
</dbReference>